<dbReference type="AlphaFoldDB" id="A0A7D4JYC3"/>
<dbReference type="GO" id="GO:0003676">
    <property type="term" value="F:nucleic acid binding"/>
    <property type="evidence" value="ECO:0007669"/>
    <property type="project" value="InterPro"/>
</dbReference>
<gene>
    <name evidence="2" type="ORF">FOC70_04900</name>
</gene>
<dbReference type="GO" id="GO:0004519">
    <property type="term" value="F:endonuclease activity"/>
    <property type="evidence" value="ECO:0007669"/>
    <property type="project" value="UniProtKB-KW"/>
</dbReference>
<keyword evidence="2" id="KW-0378">Hydrolase</keyword>
<keyword evidence="2" id="KW-0540">Nuclease</keyword>
<keyword evidence="2" id="KW-0255">Endonuclease</keyword>
<sequence length="112" mass="12802">MNTRPDRKGPHRANFERNKQRILKTQNTCGICGKPVDKSLKAPNPLAPCIDHIIPVSKGGHPSDISNLQLAHWTCNRQKSDKLFKEKTITEKQVLGNRNLPQSMDWTKYKSR</sequence>
<dbReference type="Gene3D" id="1.10.30.50">
    <property type="match status" value="1"/>
</dbReference>
<dbReference type="InterPro" id="IPR003615">
    <property type="entry name" value="HNH_nuc"/>
</dbReference>
<dbReference type="InterPro" id="IPR002711">
    <property type="entry name" value="HNH"/>
</dbReference>
<dbReference type="Proteomes" id="UP000502899">
    <property type="component" value="Chromosome"/>
</dbReference>
<evidence type="ECO:0000313" key="3">
    <source>
        <dbReference type="Proteomes" id="UP000502899"/>
    </source>
</evidence>
<organism evidence="2 3">
    <name type="scientific">Finegoldia magna</name>
    <name type="common">Peptostreptococcus magnus</name>
    <dbReference type="NCBI Taxonomy" id="1260"/>
    <lineage>
        <taxon>Bacteria</taxon>
        <taxon>Bacillati</taxon>
        <taxon>Bacillota</taxon>
        <taxon>Tissierellia</taxon>
        <taxon>Tissierellales</taxon>
        <taxon>Peptoniphilaceae</taxon>
        <taxon>Finegoldia</taxon>
    </lineage>
</organism>
<dbReference type="Pfam" id="PF01844">
    <property type="entry name" value="HNH"/>
    <property type="match status" value="1"/>
</dbReference>
<reference evidence="2 3" key="1">
    <citation type="submission" date="2020-05" db="EMBL/GenBank/DDBJ databases">
        <title>FDA dAtabase for Regulatory Grade micrObial Sequences (FDA-ARGOS): Supporting development and validation of Infectious Disease Dx tests.</title>
        <authorList>
            <person name="Pederson C."/>
            <person name="Tallon L."/>
            <person name="Sadzewicz L."/>
            <person name="Zhao X."/>
            <person name="Vavikolanu K."/>
            <person name="Mehta A."/>
            <person name="Aluvathingal J."/>
            <person name="Nadendla S."/>
            <person name="Myers T."/>
            <person name="Yan Y."/>
            <person name="Sichtig H."/>
        </authorList>
    </citation>
    <scope>NUCLEOTIDE SEQUENCE [LARGE SCALE GENOMIC DNA]</scope>
    <source>
        <strain evidence="2 3">FDAARGOS_764</strain>
    </source>
</reference>
<protein>
    <submittedName>
        <fullName evidence="2">HNH endonuclease</fullName>
    </submittedName>
</protein>
<proteinExistence type="predicted"/>
<dbReference type="CDD" id="cd00085">
    <property type="entry name" value="HNHc"/>
    <property type="match status" value="1"/>
</dbReference>
<dbReference type="EMBL" id="CP054000">
    <property type="protein sequence ID" value="QKH79722.1"/>
    <property type="molecule type" value="Genomic_DNA"/>
</dbReference>
<evidence type="ECO:0000259" key="1">
    <source>
        <dbReference type="SMART" id="SM00507"/>
    </source>
</evidence>
<accession>A0A7D4JYC3</accession>
<evidence type="ECO:0000313" key="2">
    <source>
        <dbReference type="EMBL" id="QKH79722.1"/>
    </source>
</evidence>
<name>A0A7D4JYC3_FINMA</name>
<dbReference type="GO" id="GO:0008270">
    <property type="term" value="F:zinc ion binding"/>
    <property type="evidence" value="ECO:0007669"/>
    <property type="project" value="InterPro"/>
</dbReference>
<dbReference type="RefSeq" id="WP_035137399.1">
    <property type="nucleotide sequence ID" value="NZ_CP054000.1"/>
</dbReference>
<dbReference type="SMART" id="SM00507">
    <property type="entry name" value="HNHc"/>
    <property type="match status" value="1"/>
</dbReference>
<feature type="domain" description="HNH nuclease" evidence="1">
    <location>
        <begin position="18"/>
        <end position="77"/>
    </location>
</feature>